<dbReference type="Gene3D" id="1.20.120.530">
    <property type="entry name" value="GntR ligand-binding domain-like"/>
    <property type="match status" value="1"/>
</dbReference>
<dbReference type="InterPro" id="IPR036388">
    <property type="entry name" value="WH-like_DNA-bd_sf"/>
</dbReference>
<keyword evidence="3" id="KW-0804">Transcription</keyword>
<dbReference type="SMART" id="SM00345">
    <property type="entry name" value="HTH_GNTR"/>
    <property type="match status" value="1"/>
</dbReference>
<organism evidence="5 6">
    <name type="scientific">Pyramidobacter piscolens W5455</name>
    <dbReference type="NCBI Taxonomy" id="352165"/>
    <lineage>
        <taxon>Bacteria</taxon>
        <taxon>Thermotogati</taxon>
        <taxon>Synergistota</taxon>
        <taxon>Synergistia</taxon>
        <taxon>Synergistales</taxon>
        <taxon>Dethiosulfovibrionaceae</taxon>
        <taxon>Pyramidobacter</taxon>
    </lineage>
</organism>
<sequence>MNKRKEEQLKRILQAIKSGEIVNDGKLPTERELERHFSMSRLHIRECLNILEAYGVLEIRERQGIFVESHDVSGAFRSLDDFQSAWPVGLYDEISEVRRLVEVPAARFAAQRRNEQDLEHLHEALTMLRRVIALAPPERGLQGAKWNSIFHNLIATAAHNMVLLRIYESVIALSQSTLNSLILGDIARRPQDIWPDQIIDEHEKLAEAIFRQDAETAGKIMKLHLERTYTRYKLSYTVNLERKDNG</sequence>
<dbReference type="Pfam" id="PF07729">
    <property type="entry name" value="FCD"/>
    <property type="match status" value="1"/>
</dbReference>
<keyword evidence="6" id="KW-1185">Reference proteome</keyword>
<dbReference type="Proteomes" id="UP000006462">
    <property type="component" value="Unassembled WGS sequence"/>
</dbReference>
<evidence type="ECO:0000313" key="6">
    <source>
        <dbReference type="Proteomes" id="UP000006462"/>
    </source>
</evidence>
<gene>
    <name evidence="5" type="ORF">HMPREF7215_1081</name>
</gene>
<dbReference type="PROSITE" id="PS50949">
    <property type="entry name" value="HTH_GNTR"/>
    <property type="match status" value="1"/>
</dbReference>
<dbReference type="InterPro" id="IPR011711">
    <property type="entry name" value="GntR_C"/>
</dbReference>
<comment type="caution">
    <text evidence="5">The sequence shown here is derived from an EMBL/GenBank/DDBJ whole genome shotgun (WGS) entry which is preliminary data.</text>
</comment>
<keyword evidence="1" id="KW-0805">Transcription regulation</keyword>
<feature type="domain" description="HTH gntR-type" evidence="4">
    <location>
        <begin position="2"/>
        <end position="70"/>
    </location>
</feature>
<dbReference type="InterPro" id="IPR036390">
    <property type="entry name" value="WH_DNA-bd_sf"/>
</dbReference>
<dbReference type="RefSeq" id="WP_009163617.1">
    <property type="nucleotide sequence ID" value="NZ_ADFP01000010.1"/>
</dbReference>
<protein>
    <submittedName>
        <fullName evidence="5">FCD domain protein</fullName>
    </submittedName>
</protein>
<evidence type="ECO:0000256" key="2">
    <source>
        <dbReference type="ARBA" id="ARBA00023125"/>
    </source>
</evidence>
<evidence type="ECO:0000313" key="5">
    <source>
        <dbReference type="EMBL" id="EFB91945.1"/>
    </source>
</evidence>
<dbReference type="EMBL" id="ADFP01000010">
    <property type="protein sequence ID" value="EFB91945.1"/>
    <property type="molecule type" value="Genomic_DNA"/>
</dbReference>
<name>A0ABM9ZYD4_9BACT</name>
<dbReference type="Gene3D" id="1.10.10.10">
    <property type="entry name" value="Winged helix-like DNA-binding domain superfamily/Winged helix DNA-binding domain"/>
    <property type="match status" value="1"/>
</dbReference>
<dbReference type="PRINTS" id="PR00035">
    <property type="entry name" value="HTHGNTR"/>
</dbReference>
<dbReference type="InterPro" id="IPR000524">
    <property type="entry name" value="Tscrpt_reg_HTH_GntR"/>
</dbReference>
<evidence type="ECO:0000256" key="1">
    <source>
        <dbReference type="ARBA" id="ARBA00023015"/>
    </source>
</evidence>
<dbReference type="SUPFAM" id="SSF48008">
    <property type="entry name" value="GntR ligand-binding domain-like"/>
    <property type="match status" value="1"/>
</dbReference>
<dbReference type="Pfam" id="PF00392">
    <property type="entry name" value="GntR"/>
    <property type="match status" value="1"/>
</dbReference>
<dbReference type="InterPro" id="IPR008920">
    <property type="entry name" value="TF_FadR/GntR_C"/>
</dbReference>
<dbReference type="SMART" id="SM00895">
    <property type="entry name" value="FCD"/>
    <property type="match status" value="1"/>
</dbReference>
<evidence type="ECO:0000259" key="4">
    <source>
        <dbReference type="PROSITE" id="PS50949"/>
    </source>
</evidence>
<dbReference type="PANTHER" id="PTHR43537:SF5">
    <property type="entry name" value="UXU OPERON TRANSCRIPTIONAL REGULATOR"/>
    <property type="match status" value="1"/>
</dbReference>
<dbReference type="SUPFAM" id="SSF46785">
    <property type="entry name" value="Winged helix' DNA-binding domain"/>
    <property type="match status" value="1"/>
</dbReference>
<evidence type="ECO:0000256" key="3">
    <source>
        <dbReference type="ARBA" id="ARBA00023163"/>
    </source>
</evidence>
<proteinExistence type="predicted"/>
<accession>A0ABM9ZYD4</accession>
<reference evidence="5 6" key="1">
    <citation type="submission" date="2009-12" db="EMBL/GenBank/DDBJ databases">
        <authorList>
            <person name="Shrivastava S."/>
            <person name="Madupu R."/>
            <person name="Durkin A.S."/>
            <person name="Torralba M."/>
            <person name="Methe B."/>
            <person name="Sutton G.G."/>
            <person name="Strausberg R.L."/>
            <person name="Nelson K.E."/>
        </authorList>
    </citation>
    <scope>NUCLEOTIDE SEQUENCE [LARGE SCALE GENOMIC DNA]</scope>
    <source>
        <strain evidence="5 6">W5455</strain>
    </source>
</reference>
<keyword evidence="2" id="KW-0238">DNA-binding</keyword>
<dbReference type="PANTHER" id="PTHR43537">
    <property type="entry name" value="TRANSCRIPTIONAL REGULATOR, GNTR FAMILY"/>
    <property type="match status" value="1"/>
</dbReference>